<gene>
    <name evidence="3" type="primary">UBTD2</name>
    <name evidence="3" type="ORF">DFQ27_006828</name>
</gene>
<dbReference type="InterPro" id="IPR029071">
    <property type="entry name" value="Ubiquitin-like_domsf"/>
</dbReference>
<dbReference type="InterPro" id="IPR038169">
    <property type="entry name" value="DC-UbP/UBTD2_N_sf"/>
</dbReference>
<evidence type="ECO:0000256" key="1">
    <source>
        <dbReference type="SAM" id="MobiDB-lite"/>
    </source>
</evidence>
<dbReference type="Pfam" id="PF16455">
    <property type="entry name" value="UBD"/>
    <property type="match status" value="1"/>
</dbReference>
<feature type="compositionally biased region" description="Basic and acidic residues" evidence="1">
    <location>
        <begin position="180"/>
        <end position="189"/>
    </location>
</feature>
<evidence type="ECO:0000313" key="3">
    <source>
        <dbReference type="EMBL" id="KAG0254440.1"/>
    </source>
</evidence>
<organism evidence="3 4">
    <name type="scientific">Actinomortierella ambigua</name>
    <dbReference type="NCBI Taxonomy" id="1343610"/>
    <lineage>
        <taxon>Eukaryota</taxon>
        <taxon>Fungi</taxon>
        <taxon>Fungi incertae sedis</taxon>
        <taxon>Mucoromycota</taxon>
        <taxon>Mortierellomycotina</taxon>
        <taxon>Mortierellomycetes</taxon>
        <taxon>Mortierellales</taxon>
        <taxon>Mortierellaceae</taxon>
        <taxon>Actinomortierella</taxon>
    </lineage>
</organism>
<dbReference type="EMBL" id="JAAAJB010000515">
    <property type="protein sequence ID" value="KAG0254440.1"/>
    <property type="molecule type" value="Genomic_DNA"/>
</dbReference>
<dbReference type="InterPro" id="IPR039869">
    <property type="entry name" value="UBTD1/2"/>
</dbReference>
<feature type="compositionally biased region" description="Low complexity" evidence="1">
    <location>
        <begin position="208"/>
        <end position="221"/>
    </location>
</feature>
<keyword evidence="4" id="KW-1185">Reference proteome</keyword>
<dbReference type="Gene3D" id="3.10.20.90">
    <property type="entry name" value="Phosphatidylinositol 3-kinase Catalytic Subunit, Chain A, domain 1"/>
    <property type="match status" value="1"/>
</dbReference>
<dbReference type="AlphaFoldDB" id="A0A9P6PV90"/>
<dbReference type="Proteomes" id="UP000807716">
    <property type="component" value="Unassembled WGS sequence"/>
</dbReference>
<evidence type="ECO:0000313" key="4">
    <source>
        <dbReference type="Proteomes" id="UP000807716"/>
    </source>
</evidence>
<dbReference type="OrthoDB" id="1640476at2759"/>
<comment type="caution">
    <text evidence="3">The sequence shown here is derived from an EMBL/GenBank/DDBJ whole genome shotgun (WGS) entry which is preliminary data.</text>
</comment>
<feature type="domain" description="DC-UbP/UBTD2 N-terminal" evidence="2">
    <location>
        <begin position="22"/>
        <end position="133"/>
    </location>
</feature>
<name>A0A9P6PV90_9FUNG</name>
<evidence type="ECO:0000259" key="2">
    <source>
        <dbReference type="Pfam" id="PF16455"/>
    </source>
</evidence>
<protein>
    <submittedName>
        <fullName evidence="3">Ubiquitin domain-containing protein 2</fullName>
    </submittedName>
</protein>
<dbReference type="SUPFAM" id="SSF54236">
    <property type="entry name" value="Ubiquitin-like"/>
    <property type="match status" value="1"/>
</dbReference>
<dbReference type="InterPro" id="IPR032752">
    <property type="entry name" value="DC-UbP/UBTD2_N"/>
</dbReference>
<sequence>MLDILDKDDSEPGYGALQIHRRQQRRWTTPTPMTRSELEKERQEFWDTIALYEGRPEVWRVIQSALEETDRTQIQSILDASRLVVPSDKSVETTMTHIPAFDARAQFTCYDHLGNRYVVPLKFISAPSNLIEDMPHSAMTAAPAVDVASGEALASPEEESSGAGRPLSGAGTGKAMAHRAKVDDSHEASSGRPVSSIQQQESRKTNATGQESGSTGTSNTTIIRVRLSTTQKEHRVGVSSSVATVGSVKQALVRDLADAGVDPRKHRIRIFFLGRVLADEERLASIGHFEMGVNGTMLQAQVTPLE</sequence>
<proteinExistence type="predicted"/>
<dbReference type="Gene3D" id="1.20.225.20">
    <property type="entry name" value="Ub domain-containing protein, DC-UbP/UBTD2, N-terminal domain"/>
    <property type="match status" value="1"/>
</dbReference>
<accession>A0A9P6PV90</accession>
<dbReference type="PANTHER" id="PTHR13609">
    <property type="entry name" value="UBIQUITIN DOMAIN CONTAINING 1 PROTEIN-RELATED"/>
    <property type="match status" value="1"/>
</dbReference>
<reference evidence="3" key="1">
    <citation type="journal article" date="2020" name="Fungal Divers.">
        <title>Resolving the Mortierellaceae phylogeny through synthesis of multi-gene phylogenetics and phylogenomics.</title>
        <authorList>
            <person name="Vandepol N."/>
            <person name="Liber J."/>
            <person name="Desiro A."/>
            <person name="Na H."/>
            <person name="Kennedy M."/>
            <person name="Barry K."/>
            <person name="Grigoriev I.V."/>
            <person name="Miller A.N."/>
            <person name="O'Donnell K."/>
            <person name="Stajich J.E."/>
            <person name="Bonito G."/>
        </authorList>
    </citation>
    <scope>NUCLEOTIDE SEQUENCE</scope>
    <source>
        <strain evidence="3">BC1065</strain>
    </source>
</reference>
<feature type="region of interest" description="Disordered" evidence="1">
    <location>
        <begin position="149"/>
        <end position="222"/>
    </location>
</feature>